<evidence type="ECO:0000313" key="2">
    <source>
        <dbReference type="EMBL" id="KAK1418780.1"/>
    </source>
</evidence>
<keyword evidence="1" id="KW-1133">Transmembrane helix</keyword>
<dbReference type="Proteomes" id="UP001229421">
    <property type="component" value="Unassembled WGS sequence"/>
</dbReference>
<keyword evidence="1" id="KW-0812">Transmembrane</keyword>
<organism evidence="2 3">
    <name type="scientific">Tagetes erecta</name>
    <name type="common">African marigold</name>
    <dbReference type="NCBI Taxonomy" id="13708"/>
    <lineage>
        <taxon>Eukaryota</taxon>
        <taxon>Viridiplantae</taxon>
        <taxon>Streptophyta</taxon>
        <taxon>Embryophyta</taxon>
        <taxon>Tracheophyta</taxon>
        <taxon>Spermatophyta</taxon>
        <taxon>Magnoliopsida</taxon>
        <taxon>eudicotyledons</taxon>
        <taxon>Gunneridae</taxon>
        <taxon>Pentapetalae</taxon>
        <taxon>asterids</taxon>
        <taxon>campanulids</taxon>
        <taxon>Asterales</taxon>
        <taxon>Asteraceae</taxon>
        <taxon>Asteroideae</taxon>
        <taxon>Heliantheae alliance</taxon>
        <taxon>Tageteae</taxon>
        <taxon>Tagetes</taxon>
    </lineage>
</organism>
<keyword evidence="3" id="KW-1185">Reference proteome</keyword>
<dbReference type="AlphaFoldDB" id="A0AAD8KFX2"/>
<proteinExistence type="predicted"/>
<comment type="caution">
    <text evidence="2">The sequence shown here is derived from an EMBL/GenBank/DDBJ whole genome shotgun (WGS) entry which is preliminary data.</text>
</comment>
<evidence type="ECO:0000313" key="3">
    <source>
        <dbReference type="Proteomes" id="UP001229421"/>
    </source>
</evidence>
<gene>
    <name evidence="2" type="ORF">QVD17_27927</name>
</gene>
<sequence>MILSHRPLYCFLLFSFASQFLAWSCGFLVIFPDNSVSSSSVCGGIVAWSSLSSSTAFLSHQWCLLNQFGVIWELLSWWLCSPTIVLLLSLVIQMCVVPVGDIKFGF</sequence>
<protein>
    <submittedName>
        <fullName evidence="2">Uncharacterized protein</fullName>
    </submittedName>
</protein>
<keyword evidence="1" id="KW-0472">Membrane</keyword>
<reference evidence="2" key="1">
    <citation type="journal article" date="2023" name="bioRxiv">
        <title>Improved chromosome-level genome assembly for marigold (Tagetes erecta).</title>
        <authorList>
            <person name="Jiang F."/>
            <person name="Yuan L."/>
            <person name="Wang S."/>
            <person name="Wang H."/>
            <person name="Xu D."/>
            <person name="Wang A."/>
            <person name="Fan W."/>
        </authorList>
    </citation>
    <scope>NUCLEOTIDE SEQUENCE</scope>
    <source>
        <strain evidence="2">WSJ</strain>
        <tissue evidence="2">Leaf</tissue>
    </source>
</reference>
<feature type="transmembrane region" description="Helical" evidence="1">
    <location>
        <begin position="75"/>
        <end position="100"/>
    </location>
</feature>
<feature type="transmembrane region" description="Helical" evidence="1">
    <location>
        <begin position="7"/>
        <end position="31"/>
    </location>
</feature>
<evidence type="ECO:0000256" key="1">
    <source>
        <dbReference type="SAM" id="Phobius"/>
    </source>
</evidence>
<dbReference type="EMBL" id="JAUHHV010000007">
    <property type="protein sequence ID" value="KAK1418780.1"/>
    <property type="molecule type" value="Genomic_DNA"/>
</dbReference>
<accession>A0AAD8KFX2</accession>
<name>A0AAD8KFX2_TARER</name>